<protein>
    <submittedName>
        <fullName evidence="2">Uncharacterized protein</fullName>
    </submittedName>
</protein>
<organism evidence="2">
    <name type="scientific">marine sediment metagenome</name>
    <dbReference type="NCBI Taxonomy" id="412755"/>
    <lineage>
        <taxon>unclassified sequences</taxon>
        <taxon>metagenomes</taxon>
        <taxon>ecological metagenomes</taxon>
    </lineage>
</organism>
<feature type="region of interest" description="Disordered" evidence="1">
    <location>
        <begin position="1"/>
        <end position="26"/>
    </location>
</feature>
<feature type="non-terminal residue" evidence="2">
    <location>
        <position position="1"/>
    </location>
</feature>
<accession>A0A0F9FEJ8</accession>
<reference evidence="2" key="1">
    <citation type="journal article" date="2015" name="Nature">
        <title>Complex archaea that bridge the gap between prokaryotes and eukaryotes.</title>
        <authorList>
            <person name="Spang A."/>
            <person name="Saw J.H."/>
            <person name="Jorgensen S.L."/>
            <person name="Zaremba-Niedzwiedzka K."/>
            <person name="Martijn J."/>
            <person name="Lind A.E."/>
            <person name="van Eijk R."/>
            <person name="Schleper C."/>
            <person name="Guy L."/>
            <person name="Ettema T.J."/>
        </authorList>
    </citation>
    <scope>NUCLEOTIDE SEQUENCE</scope>
</reference>
<gene>
    <name evidence="2" type="ORF">LCGC14_2252580</name>
</gene>
<evidence type="ECO:0000313" key="2">
    <source>
        <dbReference type="EMBL" id="KKL55720.1"/>
    </source>
</evidence>
<name>A0A0F9FEJ8_9ZZZZ</name>
<evidence type="ECO:0000256" key="1">
    <source>
        <dbReference type="SAM" id="MobiDB-lite"/>
    </source>
</evidence>
<dbReference type="AlphaFoldDB" id="A0A0F9FEJ8"/>
<dbReference type="EMBL" id="LAZR01030741">
    <property type="protein sequence ID" value="KKL55720.1"/>
    <property type="molecule type" value="Genomic_DNA"/>
</dbReference>
<proteinExistence type="predicted"/>
<comment type="caution">
    <text evidence="2">The sequence shown here is derived from an EMBL/GenBank/DDBJ whole genome shotgun (WGS) entry which is preliminary data.</text>
</comment>
<sequence length="26" mass="2852">PLHSDLTDTNQVQRLSGHPWPTTPPG</sequence>